<dbReference type="SMART" id="SM00710">
    <property type="entry name" value="PbH1"/>
    <property type="match status" value="5"/>
</dbReference>
<dbReference type="Proteomes" id="UP001620397">
    <property type="component" value="Unassembled WGS sequence"/>
</dbReference>
<comment type="caution">
    <text evidence="2">The sequence shown here is derived from an EMBL/GenBank/DDBJ whole genome shotgun (WGS) entry which is preliminary data.</text>
</comment>
<keyword evidence="1" id="KW-0732">Signal</keyword>
<accession>A0ABW8KE93</accession>
<dbReference type="Gene3D" id="2.160.20.10">
    <property type="entry name" value="Single-stranded right-handed beta-helix, Pectin lyase-like"/>
    <property type="match status" value="1"/>
</dbReference>
<evidence type="ECO:0008006" key="4">
    <source>
        <dbReference type="Google" id="ProtNLM"/>
    </source>
</evidence>
<evidence type="ECO:0000313" key="3">
    <source>
        <dbReference type="Proteomes" id="UP001620397"/>
    </source>
</evidence>
<dbReference type="InterPro" id="IPR006626">
    <property type="entry name" value="PbH1"/>
</dbReference>
<sequence length="296" mass="29275">MKRLLKIVLLSVLVAFGFAATAHAQATRTWVSGVGDDANPCSRTAPCKTFAGAISKTIASGEISVLDPGGFGALTITKAITLSGGGELASVLVSGTNGIVINAGPTDTVILRNMEFNGIGTGLSGILIQSAGKVIIDHCTFQGFTTDNVEIAVTSPTYVTVLDSVMTGGAIGVSIDGTSGPGPVVAFLKNVSIQGAGVGVQTKRGVVDITRSTIQGNSTYGVYASVGYIHLADSAVAYNGTGLQTAPTGSIAMSNVSILNNGVGIGSGGGSVQSAANNLSAGNNTAGAPTGAALVQ</sequence>
<feature type="signal peptide" evidence="1">
    <location>
        <begin position="1"/>
        <end position="24"/>
    </location>
</feature>
<dbReference type="RefSeq" id="WP_404537102.1">
    <property type="nucleotide sequence ID" value="NZ_JADIKL010000002.1"/>
</dbReference>
<protein>
    <recommendedName>
        <fullName evidence="4">Right handed beta helix domain-containing protein</fullName>
    </recommendedName>
</protein>
<dbReference type="InterPro" id="IPR012334">
    <property type="entry name" value="Pectin_lyas_fold"/>
</dbReference>
<gene>
    <name evidence="2" type="ORF">ISP14_05960</name>
</gene>
<evidence type="ECO:0000256" key="1">
    <source>
        <dbReference type="SAM" id="SignalP"/>
    </source>
</evidence>
<evidence type="ECO:0000313" key="2">
    <source>
        <dbReference type="EMBL" id="MFK2930336.1"/>
    </source>
</evidence>
<keyword evidence="3" id="KW-1185">Reference proteome</keyword>
<proteinExistence type="predicted"/>
<organism evidence="2 3">
    <name type="scientific">Dyella agri</name>
    <dbReference type="NCBI Taxonomy" id="1926869"/>
    <lineage>
        <taxon>Bacteria</taxon>
        <taxon>Pseudomonadati</taxon>
        <taxon>Pseudomonadota</taxon>
        <taxon>Gammaproteobacteria</taxon>
        <taxon>Lysobacterales</taxon>
        <taxon>Rhodanobacteraceae</taxon>
        <taxon>Dyella</taxon>
    </lineage>
</organism>
<dbReference type="SUPFAM" id="SSF51126">
    <property type="entry name" value="Pectin lyase-like"/>
    <property type="match status" value="1"/>
</dbReference>
<dbReference type="EMBL" id="JADIKL010000002">
    <property type="protein sequence ID" value="MFK2930336.1"/>
    <property type="molecule type" value="Genomic_DNA"/>
</dbReference>
<dbReference type="InterPro" id="IPR011050">
    <property type="entry name" value="Pectin_lyase_fold/virulence"/>
</dbReference>
<reference evidence="2 3" key="1">
    <citation type="submission" date="2020-10" db="EMBL/GenBank/DDBJ databases">
        <title>Phylogeny of dyella-like bacteria.</title>
        <authorList>
            <person name="Fu J."/>
        </authorList>
    </citation>
    <scope>NUCLEOTIDE SEQUENCE [LARGE SCALE GENOMIC DNA]</scope>
    <source>
        <strain evidence="2 3">DKC-1</strain>
    </source>
</reference>
<feature type="chain" id="PRO_5045931226" description="Right handed beta helix domain-containing protein" evidence="1">
    <location>
        <begin position="25"/>
        <end position="296"/>
    </location>
</feature>
<name>A0ABW8KE93_9GAMM</name>